<evidence type="ECO:0000256" key="6">
    <source>
        <dbReference type="ARBA" id="ARBA00022917"/>
    </source>
</evidence>
<feature type="binding site" evidence="9">
    <location>
        <position position="262"/>
    </location>
    <ligand>
        <name>L-serine</name>
        <dbReference type="ChEBI" id="CHEBI:33384"/>
    </ligand>
</feature>
<feature type="site" description="Important for serine binding" evidence="9">
    <location>
        <position position="389"/>
    </location>
</feature>
<reference evidence="12" key="2">
    <citation type="submission" date="2023-05" db="EMBL/GenBank/DDBJ databases">
        <authorList>
            <person name="Schelkunov M.I."/>
        </authorList>
    </citation>
    <scope>NUCLEOTIDE SEQUENCE</scope>
    <source>
        <strain evidence="12">Hsosn_3</strain>
        <tissue evidence="12">Leaf</tissue>
    </source>
</reference>
<comment type="similarity">
    <text evidence="1">Belongs to the class-II aminoacyl-tRNA synthetase family. Type-1 seryl-tRNA synthetase subfamily.</text>
</comment>
<evidence type="ECO:0000313" key="13">
    <source>
        <dbReference type="Proteomes" id="UP001237642"/>
    </source>
</evidence>
<dbReference type="SUPFAM" id="SSF46589">
    <property type="entry name" value="tRNA-binding arm"/>
    <property type="match status" value="1"/>
</dbReference>
<evidence type="ECO:0000256" key="4">
    <source>
        <dbReference type="ARBA" id="ARBA00022741"/>
    </source>
</evidence>
<dbReference type="FunFam" id="3.30.930.10:FF:000026">
    <property type="entry name" value="Seryl-tRNA synthetase, cytoplasmic"/>
    <property type="match status" value="1"/>
</dbReference>
<dbReference type="PANTHER" id="PTHR11778">
    <property type="entry name" value="SERYL-TRNA SYNTHETASE"/>
    <property type="match status" value="1"/>
</dbReference>
<dbReference type="Pfam" id="PF02403">
    <property type="entry name" value="Seryl_tRNA_N"/>
    <property type="match status" value="1"/>
</dbReference>
<evidence type="ECO:0000256" key="10">
    <source>
        <dbReference type="PIRSR" id="PIRSR001529-2"/>
    </source>
</evidence>
<dbReference type="InterPro" id="IPR045864">
    <property type="entry name" value="aa-tRNA-synth_II/BPL/LPL"/>
</dbReference>
<dbReference type="PRINTS" id="PR00981">
    <property type="entry name" value="TRNASYNTHSER"/>
</dbReference>
<keyword evidence="5 10" id="KW-0067">ATP-binding</keyword>
<proteinExistence type="inferred from homology"/>
<evidence type="ECO:0000256" key="5">
    <source>
        <dbReference type="ARBA" id="ARBA00022840"/>
    </source>
</evidence>
<dbReference type="CDD" id="cd00770">
    <property type="entry name" value="SerRS_core"/>
    <property type="match status" value="1"/>
</dbReference>
<dbReference type="GO" id="GO:0004828">
    <property type="term" value="F:serine-tRNA ligase activity"/>
    <property type="evidence" value="ECO:0007669"/>
    <property type="project" value="UniProtKB-EC"/>
</dbReference>
<dbReference type="GO" id="GO:0005524">
    <property type="term" value="F:ATP binding"/>
    <property type="evidence" value="ECO:0007669"/>
    <property type="project" value="UniProtKB-KW"/>
</dbReference>
<dbReference type="InterPro" id="IPR015866">
    <property type="entry name" value="Ser-tRNA-synth_1_N"/>
</dbReference>
<keyword evidence="7" id="KW-0030">Aminoacyl-tRNA synthetase</keyword>
<dbReference type="InterPro" id="IPR006195">
    <property type="entry name" value="aa-tRNA-synth_II"/>
</dbReference>
<dbReference type="Pfam" id="PF00587">
    <property type="entry name" value="tRNA-synt_2b"/>
    <property type="match status" value="1"/>
</dbReference>
<feature type="binding site" evidence="9">
    <location>
        <position position="285"/>
    </location>
    <ligand>
        <name>L-serine</name>
        <dbReference type="ChEBI" id="CHEBI:33384"/>
    </ligand>
</feature>
<dbReference type="InterPro" id="IPR033729">
    <property type="entry name" value="SerRS_core"/>
</dbReference>
<evidence type="ECO:0000313" key="12">
    <source>
        <dbReference type="EMBL" id="KAK1354532.1"/>
    </source>
</evidence>
<evidence type="ECO:0000256" key="1">
    <source>
        <dbReference type="ARBA" id="ARBA00010728"/>
    </source>
</evidence>
<keyword evidence="13" id="KW-1185">Reference proteome</keyword>
<sequence length="440" mass="50173">MLDLKLFRDNPEIIKESQRRRFKDVAVVDEVIALDQEARLGQYELDNLRKDFNQISKKFVELKTAGEDASEMARSAKANKDAIAMKEEEVKATRKALYSKRETIGNLVHETVPISNNEDDNAVIRSWGEKRSEQNLKSHVDLVELLGIADLEKGENVAGGRGYYLKGDGVLLNQALICFALNFMAGRDYTPVQPPFFMEKQIMAKCAQLPQFDEELYKVSGEGDDKYLIATAEQPLCAYHKDDWIHPSELPIRYAGFSTCFRKEAGSHGRDTRGIFRVHQFEKVEQFCVTSPEGTDSSDMFEEMIKNSEEFYQTLKIPYRVVDIVSGALNDAAAKKYDLEAWFPASKTYRELVSCSNCTDYQSRKLEIRFGQKKSNDQTRPYVHMLNSTLTATERTMCCILENYQRDDGVEVPEVLRPYMGGKTFIPFLTKKAKGKKSKA</sequence>
<evidence type="ECO:0000259" key="11">
    <source>
        <dbReference type="PROSITE" id="PS50862"/>
    </source>
</evidence>
<organism evidence="12 13">
    <name type="scientific">Heracleum sosnowskyi</name>
    <dbReference type="NCBI Taxonomy" id="360622"/>
    <lineage>
        <taxon>Eukaryota</taxon>
        <taxon>Viridiplantae</taxon>
        <taxon>Streptophyta</taxon>
        <taxon>Embryophyta</taxon>
        <taxon>Tracheophyta</taxon>
        <taxon>Spermatophyta</taxon>
        <taxon>Magnoliopsida</taxon>
        <taxon>eudicotyledons</taxon>
        <taxon>Gunneridae</taxon>
        <taxon>Pentapetalae</taxon>
        <taxon>asterids</taxon>
        <taxon>campanulids</taxon>
        <taxon>Apiales</taxon>
        <taxon>Apiaceae</taxon>
        <taxon>Apioideae</taxon>
        <taxon>apioid superclade</taxon>
        <taxon>Tordylieae</taxon>
        <taxon>Tordyliinae</taxon>
        <taxon>Heracleum</taxon>
    </lineage>
</organism>
<accession>A0AAD8GST1</accession>
<protein>
    <recommendedName>
        <fullName evidence="2">serine--tRNA ligase</fullName>
        <ecNumber evidence="2">6.1.1.11</ecNumber>
    </recommendedName>
    <alternativeName>
        <fullName evidence="8">Seryl-tRNA synthetase</fullName>
    </alternativeName>
</protein>
<feature type="binding site" evidence="10">
    <location>
        <begin position="351"/>
        <end position="354"/>
    </location>
    <ligand>
        <name>ATP</name>
        <dbReference type="ChEBI" id="CHEBI:30616"/>
    </ligand>
</feature>
<evidence type="ECO:0000256" key="7">
    <source>
        <dbReference type="ARBA" id="ARBA00023146"/>
    </source>
</evidence>
<feature type="binding site" evidence="10">
    <location>
        <begin position="262"/>
        <end position="264"/>
    </location>
    <ligand>
        <name>ATP</name>
        <dbReference type="ChEBI" id="CHEBI:30616"/>
    </ligand>
</feature>
<keyword evidence="4" id="KW-0547">Nucleotide-binding</keyword>
<dbReference type="Gene3D" id="3.30.930.10">
    <property type="entry name" value="Bira Bifunctional Protein, Domain 2"/>
    <property type="match status" value="1"/>
</dbReference>
<evidence type="ECO:0000256" key="9">
    <source>
        <dbReference type="PIRSR" id="PIRSR001529-1"/>
    </source>
</evidence>
<dbReference type="InterPro" id="IPR042103">
    <property type="entry name" value="SerRS_1_N_sf"/>
</dbReference>
<keyword evidence="6" id="KW-0648">Protein biosynthesis</keyword>
<dbReference type="NCBIfam" id="TIGR00414">
    <property type="entry name" value="serS"/>
    <property type="match status" value="1"/>
</dbReference>
<dbReference type="PROSITE" id="PS50862">
    <property type="entry name" value="AA_TRNA_LIGASE_II"/>
    <property type="match status" value="1"/>
</dbReference>
<dbReference type="InterPro" id="IPR010978">
    <property type="entry name" value="tRNA-bd_arm"/>
</dbReference>
<dbReference type="Proteomes" id="UP001237642">
    <property type="component" value="Unassembled WGS sequence"/>
</dbReference>
<evidence type="ECO:0000256" key="2">
    <source>
        <dbReference type="ARBA" id="ARBA00012840"/>
    </source>
</evidence>
<dbReference type="Gene3D" id="1.10.287.40">
    <property type="entry name" value="Serine-tRNA synthetase, tRNA binding domain"/>
    <property type="match status" value="1"/>
</dbReference>
<evidence type="ECO:0000256" key="8">
    <source>
        <dbReference type="ARBA" id="ARBA00031113"/>
    </source>
</evidence>
<feature type="binding site" evidence="10">
    <location>
        <begin position="278"/>
        <end position="281"/>
    </location>
    <ligand>
        <name>ATP</name>
        <dbReference type="ChEBI" id="CHEBI:30616"/>
    </ligand>
</feature>
<keyword evidence="3 12" id="KW-0436">Ligase</keyword>
<dbReference type="EC" id="6.1.1.11" evidence="2"/>
<dbReference type="InterPro" id="IPR002314">
    <property type="entry name" value="aa-tRNA-synt_IIb"/>
</dbReference>
<dbReference type="PIRSF" id="PIRSF001529">
    <property type="entry name" value="Ser-tRNA-synth_IIa"/>
    <property type="match status" value="1"/>
</dbReference>
<dbReference type="InterPro" id="IPR002317">
    <property type="entry name" value="Ser-tRNA-ligase_type_1"/>
</dbReference>
<feature type="binding site" evidence="9">
    <location>
        <position position="387"/>
    </location>
    <ligand>
        <name>L-serine</name>
        <dbReference type="ChEBI" id="CHEBI:33384"/>
    </ligand>
</feature>
<dbReference type="AlphaFoldDB" id="A0AAD8GST1"/>
<feature type="binding site" evidence="9">
    <location>
        <position position="231"/>
    </location>
    <ligand>
        <name>L-serine</name>
        <dbReference type="ChEBI" id="CHEBI:33384"/>
    </ligand>
</feature>
<reference evidence="12" key="1">
    <citation type="submission" date="2023-02" db="EMBL/GenBank/DDBJ databases">
        <title>Genome of toxic invasive species Heracleum sosnowskyi carries increased number of genes despite the absence of recent whole-genome duplications.</title>
        <authorList>
            <person name="Schelkunov M."/>
            <person name="Shtratnikova V."/>
            <person name="Makarenko M."/>
            <person name="Klepikova A."/>
            <person name="Omelchenko D."/>
            <person name="Novikova G."/>
            <person name="Obukhova E."/>
            <person name="Bogdanov V."/>
            <person name="Penin A."/>
            <person name="Logacheva M."/>
        </authorList>
    </citation>
    <scope>NUCLEOTIDE SEQUENCE</scope>
    <source>
        <strain evidence="12">Hsosn_3</strain>
        <tissue evidence="12">Leaf</tissue>
    </source>
</reference>
<comment type="caution">
    <text evidence="12">The sequence shown here is derived from an EMBL/GenBank/DDBJ whole genome shotgun (WGS) entry which is preliminary data.</text>
</comment>
<feature type="domain" description="Aminoacyl-transfer RNA synthetases class-II family profile" evidence="11">
    <location>
        <begin position="138"/>
        <end position="413"/>
    </location>
</feature>
<name>A0AAD8GST1_9APIA</name>
<gene>
    <name evidence="12" type="ORF">POM88_047788</name>
</gene>
<dbReference type="GO" id="GO:0006434">
    <property type="term" value="P:seryl-tRNA aminoacylation"/>
    <property type="evidence" value="ECO:0007669"/>
    <property type="project" value="InterPro"/>
</dbReference>
<dbReference type="EMBL" id="JAUIZM010000011">
    <property type="protein sequence ID" value="KAK1354532.1"/>
    <property type="molecule type" value="Genomic_DNA"/>
</dbReference>
<evidence type="ECO:0000256" key="3">
    <source>
        <dbReference type="ARBA" id="ARBA00022598"/>
    </source>
</evidence>
<dbReference type="SUPFAM" id="SSF55681">
    <property type="entry name" value="Class II aaRS and biotin synthetases"/>
    <property type="match status" value="1"/>
</dbReference>